<evidence type="ECO:0000313" key="3">
    <source>
        <dbReference type="Proteomes" id="UP001292094"/>
    </source>
</evidence>
<accession>A0AAE1NY03</accession>
<evidence type="ECO:0000313" key="2">
    <source>
        <dbReference type="EMBL" id="KAK4298198.1"/>
    </source>
</evidence>
<gene>
    <name evidence="2" type="ORF">Pmani_029439</name>
</gene>
<reference evidence="2" key="1">
    <citation type="submission" date="2023-11" db="EMBL/GenBank/DDBJ databases">
        <title>Genome assemblies of two species of porcelain crab, Petrolisthes cinctipes and Petrolisthes manimaculis (Anomura: Porcellanidae).</title>
        <authorList>
            <person name="Angst P."/>
        </authorList>
    </citation>
    <scope>NUCLEOTIDE SEQUENCE</scope>
    <source>
        <strain evidence="2">PB745_02</strain>
        <tissue evidence="2">Gill</tissue>
    </source>
</reference>
<dbReference type="Proteomes" id="UP001292094">
    <property type="component" value="Unassembled WGS sequence"/>
</dbReference>
<proteinExistence type="predicted"/>
<sequence>MQPLLIPVQYTCPDHHHPQVTLTPSQHPSLPAPKPAPLTPRQHPLPPAPKPAPLTPTPPKGKTRRTEPLKNVFKYSHHYHHHRPTDRVLLAGLNIGCI</sequence>
<comment type="caution">
    <text evidence="2">The sequence shown here is derived from an EMBL/GenBank/DDBJ whole genome shotgun (WGS) entry which is preliminary data.</text>
</comment>
<evidence type="ECO:0000256" key="1">
    <source>
        <dbReference type="SAM" id="MobiDB-lite"/>
    </source>
</evidence>
<keyword evidence="3" id="KW-1185">Reference proteome</keyword>
<dbReference type="AlphaFoldDB" id="A0AAE1NY03"/>
<dbReference type="EMBL" id="JAWZYT010003475">
    <property type="protein sequence ID" value="KAK4298198.1"/>
    <property type="molecule type" value="Genomic_DNA"/>
</dbReference>
<name>A0AAE1NY03_9EUCA</name>
<feature type="compositionally biased region" description="Pro residues" evidence="1">
    <location>
        <begin position="30"/>
        <end position="59"/>
    </location>
</feature>
<organism evidence="2 3">
    <name type="scientific">Petrolisthes manimaculis</name>
    <dbReference type="NCBI Taxonomy" id="1843537"/>
    <lineage>
        <taxon>Eukaryota</taxon>
        <taxon>Metazoa</taxon>
        <taxon>Ecdysozoa</taxon>
        <taxon>Arthropoda</taxon>
        <taxon>Crustacea</taxon>
        <taxon>Multicrustacea</taxon>
        <taxon>Malacostraca</taxon>
        <taxon>Eumalacostraca</taxon>
        <taxon>Eucarida</taxon>
        <taxon>Decapoda</taxon>
        <taxon>Pleocyemata</taxon>
        <taxon>Anomura</taxon>
        <taxon>Galatheoidea</taxon>
        <taxon>Porcellanidae</taxon>
        <taxon>Petrolisthes</taxon>
    </lineage>
</organism>
<feature type="region of interest" description="Disordered" evidence="1">
    <location>
        <begin position="15"/>
        <end position="67"/>
    </location>
</feature>
<protein>
    <submittedName>
        <fullName evidence="2">Uncharacterized protein</fullName>
    </submittedName>
</protein>